<evidence type="ECO:0000256" key="1">
    <source>
        <dbReference type="SAM" id="Phobius"/>
    </source>
</evidence>
<dbReference type="AlphaFoldDB" id="Q0G813"/>
<sequence length="138" mass="14096">MIYIVLNIVPILAATIASLFFGAAVSKAVPSSGVAGRRSIGFIATVFLAEFWLCSILAGALILAPPEAGEWTMALGSAVVIWIGFVVPALVVTLGYRGVPAGRIALHCAHWFGAMLIMALVLKTIGLVPPPGAPGSGG</sequence>
<gene>
    <name evidence="2" type="ORF">FP2506_05166</name>
</gene>
<dbReference type="STRING" id="217511.GCA_001463845_01591"/>
<evidence type="ECO:0008006" key="4">
    <source>
        <dbReference type="Google" id="ProtNLM"/>
    </source>
</evidence>
<dbReference type="RefSeq" id="WP_007066176.1">
    <property type="nucleotide sequence ID" value="NZ_DS022272.1"/>
</dbReference>
<name>Q0G813_9HYPH</name>
<dbReference type="Proteomes" id="UP000004310">
    <property type="component" value="Unassembled WGS sequence"/>
</dbReference>
<feature type="transmembrane region" description="Helical" evidence="1">
    <location>
        <begin position="108"/>
        <end position="128"/>
    </location>
</feature>
<proteinExistence type="predicted"/>
<keyword evidence="1" id="KW-0472">Membrane</keyword>
<dbReference type="eggNOG" id="ENOG50346DY">
    <property type="taxonomic scope" value="Bacteria"/>
</dbReference>
<keyword evidence="1" id="KW-0812">Transmembrane</keyword>
<feature type="transmembrane region" description="Helical" evidence="1">
    <location>
        <begin position="41"/>
        <end position="65"/>
    </location>
</feature>
<feature type="transmembrane region" description="Helical" evidence="1">
    <location>
        <begin position="71"/>
        <end position="96"/>
    </location>
</feature>
<evidence type="ECO:0000313" key="2">
    <source>
        <dbReference type="EMBL" id="EAU42201.1"/>
    </source>
</evidence>
<protein>
    <recommendedName>
        <fullName evidence="4">DUF1761 domain-containing protein</fullName>
    </recommendedName>
</protein>
<dbReference type="EMBL" id="AATP01000001">
    <property type="protein sequence ID" value="EAU42201.1"/>
    <property type="molecule type" value="Genomic_DNA"/>
</dbReference>
<comment type="caution">
    <text evidence="2">The sequence shown here is derived from an EMBL/GenBank/DDBJ whole genome shotgun (WGS) entry which is preliminary data.</text>
</comment>
<keyword evidence="1" id="KW-1133">Transmembrane helix</keyword>
<organism evidence="2 3">
    <name type="scientific">Fulvimarina pelagi HTCC2506</name>
    <dbReference type="NCBI Taxonomy" id="314231"/>
    <lineage>
        <taxon>Bacteria</taxon>
        <taxon>Pseudomonadati</taxon>
        <taxon>Pseudomonadota</taxon>
        <taxon>Alphaproteobacteria</taxon>
        <taxon>Hyphomicrobiales</taxon>
        <taxon>Aurantimonadaceae</taxon>
        <taxon>Fulvimarina</taxon>
    </lineage>
</organism>
<accession>Q0G813</accession>
<dbReference type="HOGENOM" id="CLU_1852267_0_0_5"/>
<feature type="transmembrane region" description="Helical" evidence="1">
    <location>
        <begin position="6"/>
        <end position="29"/>
    </location>
</feature>
<reference evidence="2 3" key="1">
    <citation type="journal article" date="2010" name="J. Bacteriol.">
        <title>Genome sequence of Fulvimarina pelagi HTCC2506T, a Mn(II)-oxidizing alphaproteobacterium possessing an aerobic anoxygenic photosynthetic gene cluster and Xanthorhodopsin.</title>
        <authorList>
            <person name="Kang I."/>
            <person name="Oh H.M."/>
            <person name="Lim S.I."/>
            <person name="Ferriera S."/>
            <person name="Giovannoni S.J."/>
            <person name="Cho J.C."/>
        </authorList>
    </citation>
    <scope>NUCLEOTIDE SEQUENCE [LARGE SCALE GENOMIC DNA]</scope>
    <source>
        <strain evidence="2 3">HTCC2506</strain>
    </source>
</reference>
<evidence type="ECO:0000313" key="3">
    <source>
        <dbReference type="Proteomes" id="UP000004310"/>
    </source>
</evidence>
<keyword evidence="3" id="KW-1185">Reference proteome</keyword>